<dbReference type="Proteomes" id="UP000003688">
    <property type="component" value="Unassembled WGS sequence"/>
</dbReference>
<accession>B9XP15</accession>
<keyword evidence="2" id="KW-1185">Reference proteome</keyword>
<dbReference type="AlphaFoldDB" id="B9XP15"/>
<sequence>MYEKGKTDCSGCCLRDGRRDCRHRGPAIGTTQLWKSRLAFRAQYNVSSTHYAAASLETATSDGPRAGVRVGGRYLGMERKRMGVGSRNLGATAVSQGQVGSRPLGPPAWGLSVGWRTLAIRIRPCVPGFVRV</sequence>
<gene>
    <name evidence="1" type="ORF">Cflav_PD6114</name>
</gene>
<organism evidence="1 2">
    <name type="scientific">Pedosphaera parvula (strain Ellin514)</name>
    <dbReference type="NCBI Taxonomy" id="320771"/>
    <lineage>
        <taxon>Bacteria</taxon>
        <taxon>Pseudomonadati</taxon>
        <taxon>Verrucomicrobiota</taxon>
        <taxon>Pedosphaerae</taxon>
        <taxon>Pedosphaerales</taxon>
        <taxon>Pedosphaeraceae</taxon>
        <taxon>Pedosphaera</taxon>
    </lineage>
</organism>
<evidence type="ECO:0000313" key="1">
    <source>
        <dbReference type="EMBL" id="EEF58371.1"/>
    </source>
</evidence>
<name>B9XP15_PEDPL</name>
<comment type="caution">
    <text evidence="1">The sequence shown here is derived from an EMBL/GenBank/DDBJ whole genome shotgun (WGS) entry which is preliminary data.</text>
</comment>
<evidence type="ECO:0000313" key="2">
    <source>
        <dbReference type="Proteomes" id="UP000003688"/>
    </source>
</evidence>
<protein>
    <submittedName>
        <fullName evidence="1">Uncharacterized protein</fullName>
    </submittedName>
</protein>
<dbReference type="EMBL" id="ABOX02000044">
    <property type="protein sequence ID" value="EEF58371.1"/>
    <property type="molecule type" value="Genomic_DNA"/>
</dbReference>
<reference evidence="1 2" key="1">
    <citation type="journal article" date="2011" name="J. Bacteriol.">
        <title>Genome sequence of 'Pedosphaera parvula' Ellin514, an aerobic Verrucomicrobial isolate from pasture soil.</title>
        <authorList>
            <person name="Kant R."/>
            <person name="van Passel M.W."/>
            <person name="Sangwan P."/>
            <person name="Palva A."/>
            <person name="Lucas S."/>
            <person name="Copeland A."/>
            <person name="Lapidus A."/>
            <person name="Glavina Del Rio T."/>
            <person name="Dalin E."/>
            <person name="Tice H."/>
            <person name="Bruce D."/>
            <person name="Goodwin L."/>
            <person name="Pitluck S."/>
            <person name="Chertkov O."/>
            <person name="Larimer F.W."/>
            <person name="Land M.L."/>
            <person name="Hauser L."/>
            <person name="Brettin T.S."/>
            <person name="Detter J.C."/>
            <person name="Han S."/>
            <person name="de Vos W.M."/>
            <person name="Janssen P.H."/>
            <person name="Smidt H."/>
        </authorList>
    </citation>
    <scope>NUCLEOTIDE SEQUENCE [LARGE SCALE GENOMIC DNA]</scope>
    <source>
        <strain evidence="1 2">Ellin514</strain>
    </source>
</reference>
<proteinExistence type="predicted"/>